<dbReference type="InterPro" id="IPR039425">
    <property type="entry name" value="RNA_pol_sigma-70-like"/>
</dbReference>
<dbReference type="CDD" id="cd06171">
    <property type="entry name" value="Sigma70_r4"/>
    <property type="match status" value="1"/>
</dbReference>
<organism evidence="8 9">
    <name type="scientific">Gryllotalpicola koreensis</name>
    <dbReference type="NCBI Taxonomy" id="993086"/>
    <lineage>
        <taxon>Bacteria</taxon>
        <taxon>Bacillati</taxon>
        <taxon>Actinomycetota</taxon>
        <taxon>Actinomycetes</taxon>
        <taxon>Micrococcales</taxon>
        <taxon>Microbacteriaceae</taxon>
        <taxon>Gryllotalpicola</taxon>
    </lineage>
</organism>
<name>A0ABP7ZPH6_9MICO</name>
<dbReference type="Proteomes" id="UP001501079">
    <property type="component" value="Unassembled WGS sequence"/>
</dbReference>
<dbReference type="SUPFAM" id="SSF88946">
    <property type="entry name" value="Sigma2 domain of RNA polymerase sigma factors"/>
    <property type="match status" value="1"/>
</dbReference>
<dbReference type="InterPro" id="IPR013249">
    <property type="entry name" value="RNA_pol_sigma70_r4_t2"/>
</dbReference>
<evidence type="ECO:0000313" key="8">
    <source>
        <dbReference type="EMBL" id="GAA4167308.1"/>
    </source>
</evidence>
<dbReference type="SUPFAM" id="SSF88659">
    <property type="entry name" value="Sigma3 and sigma4 domains of RNA polymerase sigma factors"/>
    <property type="match status" value="1"/>
</dbReference>
<proteinExistence type="inferred from homology"/>
<dbReference type="RefSeq" id="WP_344751241.1">
    <property type="nucleotide sequence ID" value="NZ_BAABBW010000001.1"/>
</dbReference>
<dbReference type="InterPro" id="IPR014284">
    <property type="entry name" value="RNA_pol_sigma-70_dom"/>
</dbReference>
<dbReference type="InterPro" id="IPR036388">
    <property type="entry name" value="WH-like_DNA-bd_sf"/>
</dbReference>
<gene>
    <name evidence="8" type="ORF">GCM10022287_00600</name>
</gene>
<keyword evidence="3" id="KW-0731">Sigma factor</keyword>
<dbReference type="Gene3D" id="1.10.1740.10">
    <property type="match status" value="1"/>
</dbReference>
<keyword evidence="4" id="KW-0804">Transcription</keyword>
<dbReference type="InterPro" id="IPR013325">
    <property type="entry name" value="RNA_pol_sigma_r2"/>
</dbReference>
<dbReference type="EMBL" id="BAABBW010000001">
    <property type="protein sequence ID" value="GAA4167308.1"/>
    <property type="molecule type" value="Genomic_DNA"/>
</dbReference>
<feature type="region of interest" description="Disordered" evidence="5">
    <location>
        <begin position="183"/>
        <end position="214"/>
    </location>
</feature>
<evidence type="ECO:0000256" key="4">
    <source>
        <dbReference type="ARBA" id="ARBA00023163"/>
    </source>
</evidence>
<evidence type="ECO:0000259" key="7">
    <source>
        <dbReference type="Pfam" id="PF08281"/>
    </source>
</evidence>
<evidence type="ECO:0000256" key="5">
    <source>
        <dbReference type="SAM" id="MobiDB-lite"/>
    </source>
</evidence>
<dbReference type="PANTHER" id="PTHR43133">
    <property type="entry name" value="RNA POLYMERASE ECF-TYPE SIGMA FACTO"/>
    <property type="match status" value="1"/>
</dbReference>
<evidence type="ECO:0000256" key="1">
    <source>
        <dbReference type="ARBA" id="ARBA00010641"/>
    </source>
</evidence>
<dbReference type="NCBIfam" id="TIGR02937">
    <property type="entry name" value="sigma70-ECF"/>
    <property type="match status" value="1"/>
</dbReference>
<dbReference type="InterPro" id="IPR013324">
    <property type="entry name" value="RNA_pol_sigma_r3/r4-like"/>
</dbReference>
<dbReference type="PANTHER" id="PTHR43133:SF25">
    <property type="entry name" value="RNA POLYMERASE SIGMA FACTOR RFAY-RELATED"/>
    <property type="match status" value="1"/>
</dbReference>
<evidence type="ECO:0000313" key="9">
    <source>
        <dbReference type="Proteomes" id="UP001501079"/>
    </source>
</evidence>
<comment type="similarity">
    <text evidence="1">Belongs to the sigma-70 factor family. ECF subfamily.</text>
</comment>
<accession>A0ABP7ZPH6</accession>
<dbReference type="Pfam" id="PF04542">
    <property type="entry name" value="Sigma70_r2"/>
    <property type="match status" value="1"/>
</dbReference>
<feature type="domain" description="RNA polymerase sigma-70 region 2" evidence="6">
    <location>
        <begin position="28"/>
        <end position="96"/>
    </location>
</feature>
<evidence type="ECO:0000256" key="2">
    <source>
        <dbReference type="ARBA" id="ARBA00023015"/>
    </source>
</evidence>
<dbReference type="Pfam" id="PF08281">
    <property type="entry name" value="Sigma70_r4_2"/>
    <property type="match status" value="1"/>
</dbReference>
<keyword evidence="9" id="KW-1185">Reference proteome</keyword>
<feature type="domain" description="RNA polymerase sigma factor 70 region 4 type 2" evidence="7">
    <location>
        <begin position="128"/>
        <end position="180"/>
    </location>
</feature>
<sequence length="214" mass="23300">MAGARGDESDAALWLEVLSGTTASFGVIYDRHRRQVFRKAFVMTGDVSDAEEVVAIVFLEVWRRRKDVRIVEGSLLPWLYTTAGLVALNLERAKRRHRIALAKLPAPVPEPDVAAAVAETVDGLEELRALRDALSRLNPRERMVVQLCLMDGLTLSQAAAALDLPVGTVKSRLHRAREKLRELLGGSRPASTGGSLLEEVSRESGRQAGGAAAR</sequence>
<dbReference type="Gene3D" id="1.10.10.10">
    <property type="entry name" value="Winged helix-like DNA-binding domain superfamily/Winged helix DNA-binding domain"/>
    <property type="match status" value="1"/>
</dbReference>
<protein>
    <submittedName>
        <fullName evidence="8">RNA polymerase sigma factor</fullName>
    </submittedName>
</protein>
<comment type="caution">
    <text evidence="8">The sequence shown here is derived from an EMBL/GenBank/DDBJ whole genome shotgun (WGS) entry which is preliminary data.</text>
</comment>
<dbReference type="InterPro" id="IPR007627">
    <property type="entry name" value="RNA_pol_sigma70_r2"/>
</dbReference>
<reference evidence="9" key="1">
    <citation type="journal article" date="2019" name="Int. J. Syst. Evol. Microbiol.">
        <title>The Global Catalogue of Microorganisms (GCM) 10K type strain sequencing project: providing services to taxonomists for standard genome sequencing and annotation.</title>
        <authorList>
            <consortium name="The Broad Institute Genomics Platform"/>
            <consortium name="The Broad Institute Genome Sequencing Center for Infectious Disease"/>
            <person name="Wu L."/>
            <person name="Ma J."/>
        </authorList>
    </citation>
    <scope>NUCLEOTIDE SEQUENCE [LARGE SCALE GENOMIC DNA]</scope>
    <source>
        <strain evidence="9">JCM 17591</strain>
    </source>
</reference>
<keyword evidence="2" id="KW-0805">Transcription regulation</keyword>
<evidence type="ECO:0000259" key="6">
    <source>
        <dbReference type="Pfam" id="PF04542"/>
    </source>
</evidence>
<evidence type="ECO:0000256" key="3">
    <source>
        <dbReference type="ARBA" id="ARBA00023082"/>
    </source>
</evidence>